<dbReference type="Proteomes" id="UP001187471">
    <property type="component" value="Unassembled WGS sequence"/>
</dbReference>
<evidence type="ECO:0000259" key="22">
    <source>
        <dbReference type="PROSITE" id="PS50011"/>
    </source>
</evidence>
<dbReference type="Gene3D" id="1.10.510.10">
    <property type="entry name" value="Transferase(Phosphotransferase) domain 1"/>
    <property type="match status" value="1"/>
</dbReference>
<evidence type="ECO:0000313" key="25">
    <source>
        <dbReference type="Proteomes" id="UP001187471"/>
    </source>
</evidence>
<keyword evidence="10 20" id="KW-0547">Nucleotide-binding</keyword>
<dbReference type="GO" id="GO:0030246">
    <property type="term" value="F:carbohydrate binding"/>
    <property type="evidence" value="ECO:0007669"/>
    <property type="project" value="UniProtKB-KW"/>
</dbReference>
<dbReference type="SMART" id="SM00205">
    <property type="entry name" value="THN"/>
    <property type="match status" value="1"/>
</dbReference>
<evidence type="ECO:0000256" key="15">
    <source>
        <dbReference type="ARBA" id="ARBA00023157"/>
    </source>
</evidence>
<dbReference type="PROSITE" id="PS50011">
    <property type="entry name" value="PROTEIN_KINASE_DOM"/>
    <property type="match status" value="1"/>
</dbReference>
<dbReference type="GO" id="GO:0004674">
    <property type="term" value="F:protein serine/threonine kinase activity"/>
    <property type="evidence" value="ECO:0007669"/>
    <property type="project" value="UniProtKB-KW"/>
</dbReference>
<dbReference type="InterPro" id="IPR001938">
    <property type="entry name" value="Thaumatin"/>
</dbReference>
<comment type="subcellular location">
    <subcellularLocation>
        <location evidence="1">Membrane</location>
        <topology evidence="1">Single-pass type I membrane protein</topology>
    </subcellularLocation>
</comment>
<evidence type="ECO:0000256" key="4">
    <source>
        <dbReference type="ARBA" id="ARBA00022536"/>
    </source>
</evidence>
<dbReference type="InterPro" id="IPR000719">
    <property type="entry name" value="Prot_kinase_dom"/>
</dbReference>
<dbReference type="FunFam" id="1.10.510.10:FF:000248">
    <property type="entry name" value="S-receptor-like kinase 5"/>
    <property type="match status" value="1"/>
</dbReference>
<dbReference type="Gene3D" id="2.90.10.30">
    <property type="match status" value="1"/>
</dbReference>
<dbReference type="Pfam" id="PF01453">
    <property type="entry name" value="B_lectin"/>
    <property type="match status" value="1"/>
</dbReference>
<protein>
    <recommendedName>
        <fullName evidence="2">non-specific serine/threonine protein kinase</fullName>
        <ecNumber evidence="2">2.7.11.1</ecNumber>
    </recommendedName>
</protein>
<evidence type="ECO:0000256" key="11">
    <source>
        <dbReference type="ARBA" id="ARBA00022777"/>
    </source>
</evidence>
<feature type="domain" description="Protein kinase" evidence="22">
    <location>
        <begin position="634"/>
        <end position="918"/>
    </location>
</feature>
<evidence type="ECO:0000256" key="9">
    <source>
        <dbReference type="ARBA" id="ARBA00022734"/>
    </source>
</evidence>
<reference evidence="24" key="1">
    <citation type="submission" date="2022-12" db="EMBL/GenBank/DDBJ databases">
        <title>Draft genome assemblies for two species of Escallonia (Escalloniales).</title>
        <authorList>
            <person name="Chanderbali A."/>
            <person name="Dervinis C."/>
            <person name="Anghel I."/>
            <person name="Soltis D."/>
            <person name="Soltis P."/>
            <person name="Zapata F."/>
        </authorList>
    </citation>
    <scope>NUCLEOTIDE SEQUENCE</scope>
    <source>
        <strain evidence="24">UCBG92.1500</strain>
        <tissue evidence="24">Leaf</tissue>
    </source>
</reference>
<evidence type="ECO:0000256" key="3">
    <source>
        <dbReference type="ARBA" id="ARBA00022527"/>
    </source>
</evidence>
<dbReference type="InterPro" id="IPR011009">
    <property type="entry name" value="Kinase-like_dom_sf"/>
</dbReference>
<dbReference type="Pfam" id="PF00314">
    <property type="entry name" value="Thaumatin"/>
    <property type="match status" value="1"/>
</dbReference>
<dbReference type="PROSITE" id="PS00107">
    <property type="entry name" value="PROTEIN_KINASE_ATP"/>
    <property type="match status" value="1"/>
</dbReference>
<feature type="binding site" evidence="20">
    <location>
        <position position="662"/>
    </location>
    <ligand>
        <name>ATP</name>
        <dbReference type="ChEBI" id="CHEBI:30616"/>
    </ligand>
</feature>
<dbReference type="EMBL" id="JAVXUO010001205">
    <property type="protein sequence ID" value="KAK2984953.1"/>
    <property type="molecule type" value="Genomic_DNA"/>
</dbReference>
<dbReference type="CDD" id="cd14066">
    <property type="entry name" value="STKc_IRAK"/>
    <property type="match status" value="1"/>
</dbReference>
<dbReference type="FunFam" id="2.90.10.30:FF:000003">
    <property type="entry name" value="Os04g0303100 protein"/>
    <property type="match status" value="1"/>
</dbReference>
<dbReference type="InterPro" id="IPR051343">
    <property type="entry name" value="G-type_lectin_kinases/EP1-like"/>
</dbReference>
<dbReference type="GO" id="GO:0016020">
    <property type="term" value="C:membrane"/>
    <property type="evidence" value="ECO:0007669"/>
    <property type="project" value="UniProtKB-SubCell"/>
</dbReference>
<dbReference type="SUPFAM" id="SSF49870">
    <property type="entry name" value="Osmotin, thaumatin-like protein"/>
    <property type="match status" value="1"/>
</dbReference>
<dbReference type="InterPro" id="IPR017441">
    <property type="entry name" value="Protein_kinase_ATP_BS"/>
</dbReference>
<evidence type="ECO:0000256" key="21">
    <source>
        <dbReference type="SAM" id="Phobius"/>
    </source>
</evidence>
<dbReference type="Gene3D" id="2.60.110.10">
    <property type="entry name" value="Thaumatin"/>
    <property type="match status" value="1"/>
</dbReference>
<keyword evidence="14 21" id="KW-0472">Membrane</keyword>
<keyword evidence="13 21" id="KW-1133">Transmembrane helix</keyword>
<evidence type="ECO:0000259" key="23">
    <source>
        <dbReference type="PROSITE" id="PS50927"/>
    </source>
</evidence>
<evidence type="ECO:0000256" key="12">
    <source>
        <dbReference type="ARBA" id="ARBA00022840"/>
    </source>
</evidence>
<evidence type="ECO:0000256" key="5">
    <source>
        <dbReference type="ARBA" id="ARBA00022553"/>
    </source>
</evidence>
<gene>
    <name evidence="24" type="ORF">RJ640_013379</name>
</gene>
<evidence type="ECO:0000256" key="13">
    <source>
        <dbReference type="ARBA" id="ARBA00022989"/>
    </source>
</evidence>
<comment type="catalytic activity">
    <reaction evidence="19">
        <text>L-seryl-[protein] + ATP = O-phospho-L-seryl-[protein] + ADP + H(+)</text>
        <dbReference type="Rhea" id="RHEA:17989"/>
        <dbReference type="Rhea" id="RHEA-COMP:9863"/>
        <dbReference type="Rhea" id="RHEA-COMP:11604"/>
        <dbReference type="ChEBI" id="CHEBI:15378"/>
        <dbReference type="ChEBI" id="CHEBI:29999"/>
        <dbReference type="ChEBI" id="CHEBI:30616"/>
        <dbReference type="ChEBI" id="CHEBI:83421"/>
        <dbReference type="ChEBI" id="CHEBI:456216"/>
        <dbReference type="EC" id="2.7.11.1"/>
    </reaction>
</comment>
<evidence type="ECO:0000256" key="16">
    <source>
        <dbReference type="ARBA" id="ARBA00023170"/>
    </source>
</evidence>
<keyword evidence="6" id="KW-0808">Transferase</keyword>
<organism evidence="24 25">
    <name type="scientific">Escallonia rubra</name>
    <dbReference type="NCBI Taxonomy" id="112253"/>
    <lineage>
        <taxon>Eukaryota</taxon>
        <taxon>Viridiplantae</taxon>
        <taxon>Streptophyta</taxon>
        <taxon>Embryophyta</taxon>
        <taxon>Tracheophyta</taxon>
        <taxon>Spermatophyta</taxon>
        <taxon>Magnoliopsida</taxon>
        <taxon>eudicotyledons</taxon>
        <taxon>Gunneridae</taxon>
        <taxon>Pentapetalae</taxon>
        <taxon>asterids</taxon>
        <taxon>campanulids</taxon>
        <taxon>Escalloniales</taxon>
        <taxon>Escalloniaceae</taxon>
        <taxon>Escallonia</taxon>
    </lineage>
</organism>
<dbReference type="SUPFAM" id="SSF56112">
    <property type="entry name" value="Protein kinase-like (PK-like)"/>
    <property type="match status" value="1"/>
</dbReference>
<evidence type="ECO:0000256" key="17">
    <source>
        <dbReference type="ARBA" id="ARBA00023180"/>
    </source>
</evidence>
<dbReference type="PROSITE" id="PS50927">
    <property type="entry name" value="BULB_LECTIN"/>
    <property type="match status" value="1"/>
</dbReference>
<dbReference type="PROSITE" id="PS51367">
    <property type="entry name" value="THAUMATIN_2"/>
    <property type="match status" value="1"/>
</dbReference>
<accession>A0AA88RF23</accession>
<dbReference type="FunFam" id="3.30.200.20:FF:000178">
    <property type="entry name" value="serine/threonine-protein kinase PBS1-like"/>
    <property type="match status" value="1"/>
</dbReference>
<feature type="domain" description="Bulb-type lectin" evidence="23">
    <location>
        <begin position="178"/>
        <end position="314"/>
    </location>
</feature>
<dbReference type="CDD" id="cd00028">
    <property type="entry name" value="B_lectin"/>
    <property type="match status" value="1"/>
</dbReference>
<keyword evidence="5" id="KW-0597">Phosphoprotein</keyword>
<dbReference type="GO" id="GO:0005524">
    <property type="term" value="F:ATP binding"/>
    <property type="evidence" value="ECO:0007669"/>
    <property type="project" value="UniProtKB-UniRule"/>
</dbReference>
<feature type="transmembrane region" description="Helical" evidence="21">
    <location>
        <begin position="569"/>
        <end position="591"/>
    </location>
</feature>
<evidence type="ECO:0000256" key="7">
    <source>
        <dbReference type="ARBA" id="ARBA00022692"/>
    </source>
</evidence>
<evidence type="ECO:0000256" key="1">
    <source>
        <dbReference type="ARBA" id="ARBA00004479"/>
    </source>
</evidence>
<name>A0AA88RF23_9ASTE</name>
<dbReference type="AlphaFoldDB" id="A0AA88RF23"/>
<keyword evidence="16" id="KW-0675">Receptor</keyword>
<keyword evidence="12 20" id="KW-0067">ATP-binding</keyword>
<evidence type="ECO:0000256" key="18">
    <source>
        <dbReference type="ARBA" id="ARBA00047899"/>
    </source>
</evidence>
<dbReference type="InterPro" id="IPR001480">
    <property type="entry name" value="Bulb-type_lectin_dom"/>
</dbReference>
<dbReference type="Pfam" id="PF00069">
    <property type="entry name" value="Pkinase"/>
    <property type="match status" value="1"/>
</dbReference>
<dbReference type="SMART" id="SM00220">
    <property type="entry name" value="S_TKc"/>
    <property type="match status" value="1"/>
</dbReference>
<dbReference type="SMART" id="SM00108">
    <property type="entry name" value="B_lectin"/>
    <property type="match status" value="1"/>
</dbReference>
<keyword evidence="25" id="KW-1185">Reference proteome</keyword>
<sequence>MVSCFRAKPAPPTTFLELRLDESNRNGAFDSFYVNVADGYNLPMLVVPHGDAGANCSTAGCVMDLNGFCPTELRLSDGRGEVVACKDPCLALQQDRYCCAVEFRTQSTCAPTLYSQVFKDAFPRAYSYPYGGSTFTCEIGADYLITFCPSPSTSFGDYSSTNLSTSWASDEGFSSFGDGSLLKPVLLNNSNSLLINNFSKYFPAVGCGFYANTSGYGENSISFVIFAIMATVGSTLTTGNPPKIIWSANRFNAVKRNATLQFTSDGDLVLRDVDGTVAWSTNTSGKSVIGMSINLAGNLMMYDSNSSIIWQSFDHPTDTWLLGQELSSGQRLIASASTTNWTAGPFYLSLSNRDLYAFIEATPPQIYGKVFQGDNMPMLFNNGKFDSIVYAFKNNYATAVYLSETDNFQYLRLDSDGHLRVYQWVDGVEGVADDILADSLGDCAYPLSCGNYGICFDGQCTCPVRKDGDYSYFRQLSSRQPNLGCVEVTQLSCQSPDLHVLLELDNVTYFEFVPVLTNTDVQSCKEACLKNCSCSLNSSTFIKVQKQLESPPTSSKSPPTSSRKKANQISLIVGAFLVATVVFACIIFLYVRFKRHVLEDGLEKDEEWENSLVLLSDLPKRFSYEDLKSATQNFDVDQKLGGGGFGSVFEGTLSDGTRVAVKRLDHLGQGRKEFLAEVQTMGNIHHINLVKLLGFCAERSHRLLVYEYMSNGSLDKWIFHRTSEDALEWGIRKKIIINVAKELAYLHEECKSRIIHLDIKPQNILLDENFNAKLSDFGLAKLMDRDQSHVMTQMRGTRGYLAPEWLSRKITEKADVYSFGVVMLEVSCGRRNLDFSAHEEAKNLLEILKEKAKMNELIDLVDKCNIDMQRHGEEAVGLMRIAIWCLYTDPARRPCRLTVVKVLEGATPTEHILDFSFFMPLTQANSTEDLVIDSAPQEASILSGPR</sequence>
<evidence type="ECO:0000256" key="19">
    <source>
        <dbReference type="ARBA" id="ARBA00048679"/>
    </source>
</evidence>
<keyword evidence="8" id="KW-0732">Signal</keyword>
<keyword evidence="3" id="KW-0723">Serine/threonine-protein kinase</keyword>
<evidence type="ECO:0000256" key="14">
    <source>
        <dbReference type="ARBA" id="ARBA00023136"/>
    </source>
</evidence>
<dbReference type="PANTHER" id="PTHR47976">
    <property type="entry name" value="G-TYPE LECTIN S-RECEPTOR-LIKE SERINE/THREONINE-PROTEIN KINASE SD2-5"/>
    <property type="match status" value="1"/>
</dbReference>
<evidence type="ECO:0000256" key="10">
    <source>
        <dbReference type="ARBA" id="ARBA00022741"/>
    </source>
</evidence>
<comment type="caution">
    <text evidence="24">The sequence shown here is derived from an EMBL/GenBank/DDBJ whole genome shotgun (WGS) entry which is preliminary data.</text>
</comment>
<evidence type="ECO:0000256" key="20">
    <source>
        <dbReference type="PROSITE-ProRule" id="PRU10141"/>
    </source>
</evidence>
<keyword evidence="15" id="KW-1015">Disulfide bond</keyword>
<dbReference type="InterPro" id="IPR037176">
    <property type="entry name" value="Osmotin/thaumatin-like_sf"/>
</dbReference>
<comment type="catalytic activity">
    <reaction evidence="18">
        <text>L-threonyl-[protein] + ATP = O-phospho-L-threonyl-[protein] + ADP + H(+)</text>
        <dbReference type="Rhea" id="RHEA:46608"/>
        <dbReference type="Rhea" id="RHEA-COMP:11060"/>
        <dbReference type="Rhea" id="RHEA-COMP:11605"/>
        <dbReference type="ChEBI" id="CHEBI:15378"/>
        <dbReference type="ChEBI" id="CHEBI:30013"/>
        <dbReference type="ChEBI" id="CHEBI:30616"/>
        <dbReference type="ChEBI" id="CHEBI:61977"/>
        <dbReference type="ChEBI" id="CHEBI:456216"/>
        <dbReference type="EC" id="2.7.11.1"/>
    </reaction>
</comment>
<dbReference type="PANTHER" id="PTHR47976:SF30">
    <property type="entry name" value="RECEPTOR-LIKE SERINE_THREONINE-PROTEIN KINASE"/>
    <property type="match status" value="1"/>
</dbReference>
<evidence type="ECO:0000256" key="6">
    <source>
        <dbReference type="ARBA" id="ARBA00022679"/>
    </source>
</evidence>
<dbReference type="PROSITE" id="PS00108">
    <property type="entry name" value="PROTEIN_KINASE_ST"/>
    <property type="match status" value="1"/>
</dbReference>
<dbReference type="SUPFAM" id="SSF51110">
    <property type="entry name" value="alpha-D-mannose-specific plant lectins"/>
    <property type="match status" value="1"/>
</dbReference>
<evidence type="ECO:0000313" key="24">
    <source>
        <dbReference type="EMBL" id="KAK2984953.1"/>
    </source>
</evidence>
<keyword evidence="9" id="KW-0430">Lectin</keyword>
<dbReference type="InterPro" id="IPR008271">
    <property type="entry name" value="Ser/Thr_kinase_AS"/>
</dbReference>
<dbReference type="EC" id="2.7.11.1" evidence="2"/>
<evidence type="ECO:0000256" key="8">
    <source>
        <dbReference type="ARBA" id="ARBA00022729"/>
    </source>
</evidence>
<dbReference type="InterPro" id="IPR036426">
    <property type="entry name" value="Bulb-type_lectin_dom_sf"/>
</dbReference>
<dbReference type="Gene3D" id="3.30.200.20">
    <property type="entry name" value="Phosphorylase Kinase, domain 1"/>
    <property type="match status" value="1"/>
</dbReference>
<evidence type="ECO:0000256" key="2">
    <source>
        <dbReference type="ARBA" id="ARBA00012513"/>
    </source>
</evidence>
<proteinExistence type="predicted"/>
<keyword evidence="11" id="KW-0418">Kinase</keyword>
<keyword evidence="4" id="KW-0245">EGF-like domain</keyword>
<keyword evidence="7 21" id="KW-0812">Transmembrane</keyword>
<keyword evidence="17" id="KW-0325">Glycoprotein</keyword>